<dbReference type="EMBL" id="GG745350">
    <property type="protein sequence ID" value="KNE66527.1"/>
    <property type="molecule type" value="Genomic_DNA"/>
</dbReference>
<name>A0A0L0SVJ2_ALLM3</name>
<evidence type="ECO:0008006" key="3">
    <source>
        <dbReference type="Google" id="ProtNLM"/>
    </source>
</evidence>
<protein>
    <recommendedName>
        <fullName evidence="3">Histidine acid phosphatase</fullName>
    </recommendedName>
</protein>
<dbReference type="SUPFAM" id="SSF53254">
    <property type="entry name" value="Phosphoglycerate mutase-like"/>
    <property type="match status" value="1"/>
</dbReference>
<proteinExistence type="predicted"/>
<evidence type="ECO:0000313" key="1">
    <source>
        <dbReference type="EMBL" id="KNE66527.1"/>
    </source>
</evidence>
<dbReference type="OrthoDB" id="10257284at2759"/>
<reference evidence="2" key="2">
    <citation type="submission" date="2009-11" db="EMBL/GenBank/DDBJ databases">
        <title>The Genome Sequence of Allomyces macrogynus strain ATCC 38327.</title>
        <authorList>
            <consortium name="The Broad Institute Genome Sequencing Platform"/>
            <person name="Russ C."/>
            <person name="Cuomo C."/>
            <person name="Shea T."/>
            <person name="Young S.K."/>
            <person name="Zeng Q."/>
            <person name="Koehrsen M."/>
            <person name="Haas B."/>
            <person name="Borodovsky M."/>
            <person name="Guigo R."/>
            <person name="Alvarado L."/>
            <person name="Berlin A."/>
            <person name="Borenstein D."/>
            <person name="Chen Z."/>
            <person name="Engels R."/>
            <person name="Freedman E."/>
            <person name="Gellesch M."/>
            <person name="Goldberg J."/>
            <person name="Griggs A."/>
            <person name="Gujja S."/>
            <person name="Heiman D."/>
            <person name="Hepburn T."/>
            <person name="Howarth C."/>
            <person name="Jen D."/>
            <person name="Larson L."/>
            <person name="Lewis B."/>
            <person name="Mehta T."/>
            <person name="Park D."/>
            <person name="Pearson M."/>
            <person name="Roberts A."/>
            <person name="Saif S."/>
            <person name="Shenoy N."/>
            <person name="Sisk P."/>
            <person name="Stolte C."/>
            <person name="Sykes S."/>
            <person name="Walk T."/>
            <person name="White J."/>
            <person name="Yandava C."/>
            <person name="Burger G."/>
            <person name="Gray M.W."/>
            <person name="Holland P.W.H."/>
            <person name="King N."/>
            <person name="Lang F.B.F."/>
            <person name="Roger A.J."/>
            <person name="Ruiz-Trillo I."/>
            <person name="Lander E."/>
            <person name="Nusbaum C."/>
        </authorList>
    </citation>
    <scope>NUCLEOTIDE SEQUENCE [LARGE SCALE GENOMIC DNA]</scope>
    <source>
        <strain evidence="2">ATCC 38327</strain>
    </source>
</reference>
<accession>A0A0L0SVJ2</accession>
<reference evidence="1 2" key="1">
    <citation type="submission" date="2009-11" db="EMBL/GenBank/DDBJ databases">
        <title>Annotation of Allomyces macrogynus ATCC 38327.</title>
        <authorList>
            <consortium name="The Broad Institute Genome Sequencing Platform"/>
            <person name="Russ C."/>
            <person name="Cuomo C."/>
            <person name="Burger G."/>
            <person name="Gray M.W."/>
            <person name="Holland P.W.H."/>
            <person name="King N."/>
            <person name="Lang F.B.F."/>
            <person name="Roger A.J."/>
            <person name="Ruiz-Trillo I."/>
            <person name="Young S.K."/>
            <person name="Zeng Q."/>
            <person name="Gargeya S."/>
            <person name="Fitzgerald M."/>
            <person name="Haas B."/>
            <person name="Abouelleil A."/>
            <person name="Alvarado L."/>
            <person name="Arachchi H.M."/>
            <person name="Berlin A."/>
            <person name="Chapman S.B."/>
            <person name="Gearin G."/>
            <person name="Goldberg J."/>
            <person name="Griggs A."/>
            <person name="Gujja S."/>
            <person name="Hansen M."/>
            <person name="Heiman D."/>
            <person name="Howarth C."/>
            <person name="Larimer J."/>
            <person name="Lui A."/>
            <person name="MacDonald P.J.P."/>
            <person name="McCowen C."/>
            <person name="Montmayeur A."/>
            <person name="Murphy C."/>
            <person name="Neiman D."/>
            <person name="Pearson M."/>
            <person name="Priest M."/>
            <person name="Roberts A."/>
            <person name="Saif S."/>
            <person name="Shea T."/>
            <person name="Sisk P."/>
            <person name="Stolte C."/>
            <person name="Sykes S."/>
            <person name="Wortman J."/>
            <person name="Nusbaum C."/>
            <person name="Birren B."/>
        </authorList>
    </citation>
    <scope>NUCLEOTIDE SEQUENCE [LARGE SCALE GENOMIC DNA]</scope>
    <source>
        <strain evidence="1 2">ATCC 38327</strain>
    </source>
</reference>
<organism evidence="1 2">
    <name type="scientific">Allomyces macrogynus (strain ATCC 38327)</name>
    <name type="common">Allomyces javanicus var. macrogynus</name>
    <dbReference type="NCBI Taxonomy" id="578462"/>
    <lineage>
        <taxon>Eukaryota</taxon>
        <taxon>Fungi</taxon>
        <taxon>Fungi incertae sedis</taxon>
        <taxon>Blastocladiomycota</taxon>
        <taxon>Blastocladiomycetes</taxon>
        <taxon>Blastocladiales</taxon>
        <taxon>Blastocladiaceae</taxon>
        <taxon>Allomyces</taxon>
    </lineage>
</organism>
<keyword evidence="2" id="KW-1185">Reference proteome</keyword>
<dbReference type="AlphaFoldDB" id="A0A0L0SVJ2"/>
<evidence type="ECO:0000313" key="2">
    <source>
        <dbReference type="Proteomes" id="UP000054350"/>
    </source>
</evidence>
<dbReference type="Proteomes" id="UP000054350">
    <property type="component" value="Unassembled WGS sequence"/>
</dbReference>
<dbReference type="Gene3D" id="3.40.50.1240">
    <property type="entry name" value="Phosphoglycerate mutase-like"/>
    <property type="match status" value="1"/>
</dbReference>
<sequence>MLSVLDGGSKAKLHLFLVHDDTLSGILSALRAAPEHHHWPDYRSSLIFEIWSAVKNGVRRKYVRVVYDGRPLMTDLDLAGDKQRPWCHFGGKDGELCALKKFRAYLQAHSVDKWNEACKV</sequence>
<dbReference type="VEuPathDB" id="FungiDB:AMAG_11658"/>
<gene>
    <name evidence="1" type="ORF">AMAG_11658</name>
</gene>
<dbReference type="InterPro" id="IPR029033">
    <property type="entry name" value="His_PPase_superfam"/>
</dbReference>